<dbReference type="InterPro" id="IPR018488">
    <property type="entry name" value="cNMP-bd_CS"/>
</dbReference>
<dbReference type="GO" id="GO:0005221">
    <property type="term" value="F:intracellularly cyclic nucleotide-activated monoatomic cation channel activity"/>
    <property type="evidence" value="ECO:0007669"/>
    <property type="project" value="InterPro"/>
</dbReference>
<dbReference type="InterPro" id="IPR018490">
    <property type="entry name" value="cNMP-bd_dom_sf"/>
</dbReference>
<keyword evidence="4" id="KW-1133">Transmembrane helix</keyword>
<proteinExistence type="predicted"/>
<protein>
    <recommendedName>
        <fullName evidence="9">Cyclic nucleotide-binding domain-containing protein</fullName>
    </recommendedName>
</protein>
<keyword evidence="3" id="KW-0812">Transmembrane</keyword>
<dbReference type="AlphaFoldDB" id="A0A0F9KF87"/>
<keyword evidence="7" id="KW-1071">Ligand-gated ion channel</keyword>
<sequence>MDREDMLEKVTIFSRLDRRHLKQLSKLMVPRAFKTGDVIIKENDQAAGFFVITSGKVEVVRGADGDKPEVLNTLGQGDFFGEMALFEGFPRSATVRCLEDTECLALTRWDFRAELTRHAEIAVAVLETVVHRLRDVEARLTE</sequence>
<name>A0A0F9KF87_9ZZZZ</name>
<dbReference type="PROSITE" id="PS00889">
    <property type="entry name" value="CNMP_BINDING_2"/>
    <property type="match status" value="1"/>
</dbReference>
<dbReference type="CDD" id="cd00038">
    <property type="entry name" value="CAP_ED"/>
    <property type="match status" value="1"/>
</dbReference>
<evidence type="ECO:0000256" key="4">
    <source>
        <dbReference type="ARBA" id="ARBA00022989"/>
    </source>
</evidence>
<dbReference type="EMBL" id="LAZR01013692">
    <property type="protein sequence ID" value="KKM20813.1"/>
    <property type="molecule type" value="Genomic_DNA"/>
</dbReference>
<dbReference type="PROSITE" id="PS50042">
    <property type="entry name" value="CNMP_BINDING_3"/>
    <property type="match status" value="1"/>
</dbReference>
<evidence type="ECO:0000256" key="5">
    <source>
        <dbReference type="ARBA" id="ARBA00023065"/>
    </source>
</evidence>
<dbReference type="SUPFAM" id="SSF51206">
    <property type="entry name" value="cAMP-binding domain-like"/>
    <property type="match status" value="1"/>
</dbReference>
<dbReference type="GO" id="GO:0044877">
    <property type="term" value="F:protein-containing complex binding"/>
    <property type="evidence" value="ECO:0007669"/>
    <property type="project" value="TreeGrafter"/>
</dbReference>
<organism evidence="10">
    <name type="scientific">marine sediment metagenome</name>
    <dbReference type="NCBI Taxonomy" id="412755"/>
    <lineage>
        <taxon>unclassified sequences</taxon>
        <taxon>metagenomes</taxon>
        <taxon>ecological metagenomes</taxon>
    </lineage>
</organism>
<evidence type="ECO:0000313" key="10">
    <source>
        <dbReference type="EMBL" id="KKM20813.1"/>
    </source>
</evidence>
<keyword evidence="8" id="KW-0407">Ion channel</keyword>
<reference evidence="10" key="1">
    <citation type="journal article" date="2015" name="Nature">
        <title>Complex archaea that bridge the gap between prokaryotes and eukaryotes.</title>
        <authorList>
            <person name="Spang A."/>
            <person name="Saw J.H."/>
            <person name="Jorgensen S.L."/>
            <person name="Zaremba-Niedzwiedzka K."/>
            <person name="Martijn J."/>
            <person name="Lind A.E."/>
            <person name="van Eijk R."/>
            <person name="Schleper C."/>
            <person name="Guy L."/>
            <person name="Ettema T.J."/>
        </authorList>
    </citation>
    <scope>NUCLEOTIDE SEQUENCE</scope>
</reference>
<keyword evidence="2" id="KW-0813">Transport</keyword>
<comment type="subcellular location">
    <subcellularLocation>
        <location evidence="1">Membrane</location>
        <topology evidence="1">Multi-pass membrane protein</topology>
    </subcellularLocation>
</comment>
<evidence type="ECO:0000256" key="2">
    <source>
        <dbReference type="ARBA" id="ARBA00022448"/>
    </source>
</evidence>
<keyword evidence="6" id="KW-0472">Membrane</keyword>
<feature type="domain" description="Cyclic nucleotide-binding" evidence="9">
    <location>
        <begin position="12"/>
        <end position="132"/>
    </location>
</feature>
<evidence type="ECO:0000256" key="7">
    <source>
        <dbReference type="ARBA" id="ARBA00023286"/>
    </source>
</evidence>
<evidence type="ECO:0000256" key="3">
    <source>
        <dbReference type="ARBA" id="ARBA00022692"/>
    </source>
</evidence>
<dbReference type="PRINTS" id="PR00103">
    <property type="entry name" value="CAMPKINASE"/>
</dbReference>
<dbReference type="GO" id="GO:0016020">
    <property type="term" value="C:membrane"/>
    <property type="evidence" value="ECO:0007669"/>
    <property type="project" value="UniProtKB-SubCell"/>
</dbReference>
<dbReference type="PANTHER" id="PTHR45638">
    <property type="entry name" value="CYCLIC NUCLEOTIDE-GATED CATION CHANNEL SUBUNIT A"/>
    <property type="match status" value="1"/>
</dbReference>
<comment type="caution">
    <text evidence="10">The sequence shown here is derived from an EMBL/GenBank/DDBJ whole genome shotgun (WGS) entry which is preliminary data.</text>
</comment>
<dbReference type="PANTHER" id="PTHR45638:SF11">
    <property type="entry name" value="CYCLIC NUCLEOTIDE-GATED CATION CHANNEL SUBUNIT A"/>
    <property type="match status" value="1"/>
</dbReference>
<dbReference type="InterPro" id="IPR014710">
    <property type="entry name" value="RmlC-like_jellyroll"/>
</dbReference>
<dbReference type="SMART" id="SM00100">
    <property type="entry name" value="cNMP"/>
    <property type="match status" value="1"/>
</dbReference>
<evidence type="ECO:0000256" key="1">
    <source>
        <dbReference type="ARBA" id="ARBA00004141"/>
    </source>
</evidence>
<accession>A0A0F9KF87</accession>
<dbReference type="Gene3D" id="2.60.120.10">
    <property type="entry name" value="Jelly Rolls"/>
    <property type="match status" value="1"/>
</dbReference>
<dbReference type="InterPro" id="IPR050866">
    <property type="entry name" value="CNG_cation_channel"/>
</dbReference>
<keyword evidence="5" id="KW-0406">Ion transport</keyword>
<dbReference type="Pfam" id="PF00027">
    <property type="entry name" value="cNMP_binding"/>
    <property type="match status" value="1"/>
</dbReference>
<evidence type="ECO:0000256" key="6">
    <source>
        <dbReference type="ARBA" id="ARBA00023136"/>
    </source>
</evidence>
<evidence type="ECO:0000256" key="8">
    <source>
        <dbReference type="ARBA" id="ARBA00023303"/>
    </source>
</evidence>
<evidence type="ECO:0000259" key="9">
    <source>
        <dbReference type="PROSITE" id="PS50042"/>
    </source>
</evidence>
<dbReference type="InterPro" id="IPR000595">
    <property type="entry name" value="cNMP-bd_dom"/>
</dbReference>
<gene>
    <name evidence="10" type="ORF">LCGC14_1641740</name>
</gene>